<protein>
    <submittedName>
        <fullName evidence="3">Uncharacterized protein</fullName>
    </submittedName>
</protein>
<accession>A0A6M3L2Y3</accession>
<keyword evidence="2" id="KW-1133">Transmembrane helix</keyword>
<proteinExistence type="predicted"/>
<keyword evidence="2" id="KW-0812">Transmembrane</keyword>
<organism evidence="3">
    <name type="scientific">viral metagenome</name>
    <dbReference type="NCBI Taxonomy" id="1070528"/>
    <lineage>
        <taxon>unclassified sequences</taxon>
        <taxon>metagenomes</taxon>
        <taxon>organismal metagenomes</taxon>
    </lineage>
</organism>
<keyword evidence="2" id="KW-0472">Membrane</keyword>
<evidence type="ECO:0000313" key="3">
    <source>
        <dbReference type="EMBL" id="QJA88649.1"/>
    </source>
</evidence>
<sequence>MADPDLSRAQSLIRSLVDALRSWERIDRIRASLPRQHAAKIPPSRASVVRSLLAHFQGKGWIRPSSSGGGGDLGWIPAALVVLGFVVVGAAGVVGVLHFASQIQTETGKVRLAEIAAEQARRAWSIEQAQASRVGILEARRLAAERAGEGGGGSVDVPALPAWTDPGSAGNESPPVDEPGLLQRIGLKLPGAGGGGGGLGSGLVIGGVLAGSVALALLMSSRSGRR</sequence>
<feature type="transmembrane region" description="Helical" evidence="2">
    <location>
        <begin position="199"/>
        <end position="219"/>
    </location>
</feature>
<name>A0A6M3L2Y3_9ZZZZ</name>
<gene>
    <name evidence="3" type="ORF">MM415B02716_0009</name>
</gene>
<evidence type="ECO:0000256" key="2">
    <source>
        <dbReference type="SAM" id="Phobius"/>
    </source>
</evidence>
<dbReference type="AlphaFoldDB" id="A0A6M3L2Y3"/>
<feature type="transmembrane region" description="Helical" evidence="2">
    <location>
        <begin position="73"/>
        <end position="100"/>
    </location>
</feature>
<feature type="region of interest" description="Disordered" evidence="1">
    <location>
        <begin position="148"/>
        <end position="176"/>
    </location>
</feature>
<dbReference type="EMBL" id="MT142794">
    <property type="protein sequence ID" value="QJA88649.1"/>
    <property type="molecule type" value="Genomic_DNA"/>
</dbReference>
<evidence type="ECO:0000256" key="1">
    <source>
        <dbReference type="SAM" id="MobiDB-lite"/>
    </source>
</evidence>
<reference evidence="3" key="1">
    <citation type="submission" date="2020-03" db="EMBL/GenBank/DDBJ databases">
        <title>The deep terrestrial virosphere.</title>
        <authorList>
            <person name="Holmfeldt K."/>
            <person name="Nilsson E."/>
            <person name="Simone D."/>
            <person name="Lopez-Fernandez M."/>
            <person name="Wu X."/>
            <person name="de Brujin I."/>
            <person name="Lundin D."/>
            <person name="Andersson A."/>
            <person name="Bertilsson S."/>
            <person name="Dopson M."/>
        </authorList>
    </citation>
    <scope>NUCLEOTIDE SEQUENCE</scope>
    <source>
        <strain evidence="3">MM415B02716</strain>
    </source>
</reference>